<accession>A0A9Q0VFP7</accession>
<reference evidence="1" key="2">
    <citation type="journal article" date="2023" name="Int. J. Mol. Sci.">
        <title>De Novo Assembly and Annotation of 11 Diverse Shrub Willow (Salix) Genomes Reveals Novel Gene Organization in Sex-Linked Regions.</title>
        <authorList>
            <person name="Hyden B."/>
            <person name="Feng K."/>
            <person name="Yates T.B."/>
            <person name="Jawdy S."/>
            <person name="Cereghino C."/>
            <person name="Smart L.B."/>
            <person name="Muchero W."/>
        </authorList>
    </citation>
    <scope>NUCLEOTIDE SEQUENCE</scope>
    <source>
        <tissue evidence="1">Shoot tip</tissue>
    </source>
</reference>
<dbReference type="EMBL" id="JAPFFM010000009">
    <property type="protein sequence ID" value="KAJ6747819.1"/>
    <property type="molecule type" value="Genomic_DNA"/>
</dbReference>
<sequence>MKVSTIPLRFCCSYVKGLVRFCALYRIKPHAPPLVQAPRQFL</sequence>
<dbReference type="Proteomes" id="UP001151752">
    <property type="component" value="Chromosome 6"/>
</dbReference>
<evidence type="ECO:0000313" key="1">
    <source>
        <dbReference type="EMBL" id="KAJ6747819.1"/>
    </source>
</evidence>
<proteinExistence type="predicted"/>
<gene>
    <name evidence="1" type="ORF">OIU74_030141</name>
</gene>
<dbReference type="AlphaFoldDB" id="A0A9Q0VFP7"/>
<protein>
    <submittedName>
        <fullName evidence="1">Uncharacterized protein</fullName>
    </submittedName>
</protein>
<name>A0A9Q0VFP7_9ROSI</name>
<comment type="caution">
    <text evidence="1">The sequence shown here is derived from an EMBL/GenBank/DDBJ whole genome shotgun (WGS) entry which is preliminary data.</text>
</comment>
<keyword evidence="2" id="KW-1185">Reference proteome</keyword>
<organism evidence="1 2">
    <name type="scientific">Salix koriyanagi</name>
    <dbReference type="NCBI Taxonomy" id="2511006"/>
    <lineage>
        <taxon>Eukaryota</taxon>
        <taxon>Viridiplantae</taxon>
        <taxon>Streptophyta</taxon>
        <taxon>Embryophyta</taxon>
        <taxon>Tracheophyta</taxon>
        <taxon>Spermatophyta</taxon>
        <taxon>Magnoliopsida</taxon>
        <taxon>eudicotyledons</taxon>
        <taxon>Gunneridae</taxon>
        <taxon>Pentapetalae</taxon>
        <taxon>rosids</taxon>
        <taxon>fabids</taxon>
        <taxon>Malpighiales</taxon>
        <taxon>Salicaceae</taxon>
        <taxon>Saliceae</taxon>
        <taxon>Salix</taxon>
    </lineage>
</organism>
<evidence type="ECO:0000313" key="2">
    <source>
        <dbReference type="Proteomes" id="UP001151752"/>
    </source>
</evidence>
<reference evidence="1" key="1">
    <citation type="submission" date="2022-11" db="EMBL/GenBank/DDBJ databases">
        <authorList>
            <person name="Hyden B.L."/>
            <person name="Feng K."/>
            <person name="Yates T."/>
            <person name="Jawdy S."/>
            <person name="Smart L.B."/>
            <person name="Muchero W."/>
        </authorList>
    </citation>
    <scope>NUCLEOTIDE SEQUENCE</scope>
    <source>
        <tissue evidence="1">Shoot tip</tissue>
    </source>
</reference>